<accession>A0AAE0Z4X2</accession>
<dbReference type="Proteomes" id="UP001283361">
    <property type="component" value="Unassembled WGS sequence"/>
</dbReference>
<dbReference type="AlphaFoldDB" id="A0AAE0Z4X2"/>
<keyword evidence="2" id="KW-1185">Reference proteome</keyword>
<evidence type="ECO:0000313" key="2">
    <source>
        <dbReference type="Proteomes" id="UP001283361"/>
    </source>
</evidence>
<name>A0AAE0Z4X2_9GAST</name>
<protein>
    <submittedName>
        <fullName evidence="1">Uncharacterized protein</fullName>
    </submittedName>
</protein>
<evidence type="ECO:0000313" key="1">
    <source>
        <dbReference type="EMBL" id="KAK3762351.1"/>
    </source>
</evidence>
<comment type="caution">
    <text evidence="1">The sequence shown here is derived from an EMBL/GenBank/DDBJ whole genome shotgun (WGS) entry which is preliminary data.</text>
</comment>
<reference evidence="1" key="1">
    <citation type="journal article" date="2023" name="G3 (Bethesda)">
        <title>A reference genome for the long-term kleptoplast-retaining sea slug Elysia crispata morphotype clarki.</title>
        <authorList>
            <person name="Eastman K.E."/>
            <person name="Pendleton A.L."/>
            <person name="Shaikh M.A."/>
            <person name="Suttiyut T."/>
            <person name="Ogas R."/>
            <person name="Tomko P."/>
            <person name="Gavelis G."/>
            <person name="Widhalm J.R."/>
            <person name="Wisecaver J.H."/>
        </authorList>
    </citation>
    <scope>NUCLEOTIDE SEQUENCE</scope>
    <source>
        <strain evidence="1">ECLA1</strain>
    </source>
</reference>
<gene>
    <name evidence="1" type="ORF">RRG08_057796</name>
</gene>
<sequence length="79" mass="8323">MRAGRAVVACGRGSVDVHLQTCPRSFCPAVSTHGDRPVATLGVRTTQNQHSGTVTCLQLAVRHAHCAVISVQSLLTVKC</sequence>
<organism evidence="1 2">
    <name type="scientific">Elysia crispata</name>
    <name type="common">lettuce slug</name>
    <dbReference type="NCBI Taxonomy" id="231223"/>
    <lineage>
        <taxon>Eukaryota</taxon>
        <taxon>Metazoa</taxon>
        <taxon>Spiralia</taxon>
        <taxon>Lophotrochozoa</taxon>
        <taxon>Mollusca</taxon>
        <taxon>Gastropoda</taxon>
        <taxon>Heterobranchia</taxon>
        <taxon>Euthyneura</taxon>
        <taxon>Panpulmonata</taxon>
        <taxon>Sacoglossa</taxon>
        <taxon>Placobranchoidea</taxon>
        <taxon>Plakobranchidae</taxon>
        <taxon>Elysia</taxon>
    </lineage>
</organism>
<proteinExistence type="predicted"/>
<dbReference type="EMBL" id="JAWDGP010004720">
    <property type="protein sequence ID" value="KAK3762351.1"/>
    <property type="molecule type" value="Genomic_DNA"/>
</dbReference>